<evidence type="ECO:0000313" key="2">
    <source>
        <dbReference type="Proteomes" id="UP000298787"/>
    </source>
</evidence>
<dbReference type="InterPro" id="IPR024881">
    <property type="entry name" value="Tip"/>
</dbReference>
<sequence>MCRVSPTSHLKFSSPLTTFTDSSRHPDGNFTKVEIMPAEPPAVKTVGQSSFVDFDGDGYQDHLLPVCLDEGCQHSAIYLAKSGSKEWVSVLSDFQRKETLWSFVPGNPSQPLALHLGDYNLDGFPDALVVLRNTSGRVYQHVAASF</sequence>
<dbReference type="AlphaFoldDB" id="A0A4U5U9G8"/>
<name>A0A4U5U9G8_COLLU</name>
<evidence type="ECO:0000313" key="1">
    <source>
        <dbReference type="EMBL" id="TKS69715.1"/>
    </source>
</evidence>
<dbReference type="PANTHER" id="PTHR13412:SF0">
    <property type="entry name" value="T-CELL IMMUNOMODULATORY PROTEIN"/>
    <property type="match status" value="1"/>
</dbReference>
<dbReference type="GO" id="GO:0005886">
    <property type="term" value="C:plasma membrane"/>
    <property type="evidence" value="ECO:0007669"/>
    <property type="project" value="TreeGrafter"/>
</dbReference>
<dbReference type="PANTHER" id="PTHR13412">
    <property type="entry name" value="T-CELL IMMUNOMODULATORY PROTEIN HOMOLOG"/>
    <property type="match status" value="1"/>
</dbReference>
<organism evidence="1 2">
    <name type="scientific">Collichthys lucidus</name>
    <name type="common">Big head croaker</name>
    <name type="synonym">Sciaena lucida</name>
    <dbReference type="NCBI Taxonomy" id="240159"/>
    <lineage>
        <taxon>Eukaryota</taxon>
        <taxon>Metazoa</taxon>
        <taxon>Chordata</taxon>
        <taxon>Craniata</taxon>
        <taxon>Vertebrata</taxon>
        <taxon>Euteleostomi</taxon>
        <taxon>Actinopterygii</taxon>
        <taxon>Neopterygii</taxon>
        <taxon>Teleostei</taxon>
        <taxon>Neoteleostei</taxon>
        <taxon>Acanthomorphata</taxon>
        <taxon>Eupercaria</taxon>
        <taxon>Sciaenidae</taxon>
        <taxon>Collichthys</taxon>
    </lineage>
</organism>
<dbReference type="InterPro" id="IPR028994">
    <property type="entry name" value="Integrin_alpha_N"/>
</dbReference>
<dbReference type="SUPFAM" id="SSF69318">
    <property type="entry name" value="Integrin alpha N-terminal domain"/>
    <property type="match status" value="1"/>
</dbReference>
<accession>A0A4U5U9G8</accession>
<keyword evidence="2" id="KW-1185">Reference proteome</keyword>
<gene>
    <name evidence="1" type="ORF">D9C73_003782</name>
</gene>
<dbReference type="EMBL" id="CM014081">
    <property type="protein sequence ID" value="TKS69715.1"/>
    <property type="molecule type" value="Genomic_DNA"/>
</dbReference>
<reference evidence="1 2" key="1">
    <citation type="submission" date="2019-01" db="EMBL/GenBank/DDBJ databases">
        <title>Genome Assembly of Collichthys lucidus.</title>
        <authorList>
            <person name="Cai M."/>
            <person name="Xiao S."/>
        </authorList>
    </citation>
    <scope>NUCLEOTIDE SEQUENCE [LARGE SCALE GENOMIC DNA]</scope>
    <source>
        <strain evidence="1">JT15FE1705JMU</strain>
        <tissue evidence="1">Muscle</tissue>
    </source>
</reference>
<protein>
    <submittedName>
        <fullName evidence="1">T-cell immunomodulatory protein</fullName>
    </submittedName>
</protein>
<dbReference type="STRING" id="240159.A0A4U5U9G8"/>
<proteinExistence type="predicted"/>
<dbReference type="Proteomes" id="UP000298787">
    <property type="component" value="Chromosome 4"/>
</dbReference>